<evidence type="ECO:0000313" key="4">
    <source>
        <dbReference type="EMBL" id="CAL4160449.1"/>
    </source>
</evidence>
<organism evidence="3 5">
    <name type="scientific">Meganyctiphanes norvegica</name>
    <name type="common">Northern krill</name>
    <name type="synonym">Thysanopoda norvegica</name>
    <dbReference type="NCBI Taxonomy" id="48144"/>
    <lineage>
        <taxon>Eukaryota</taxon>
        <taxon>Metazoa</taxon>
        <taxon>Ecdysozoa</taxon>
        <taxon>Arthropoda</taxon>
        <taxon>Crustacea</taxon>
        <taxon>Multicrustacea</taxon>
        <taxon>Malacostraca</taxon>
        <taxon>Eumalacostraca</taxon>
        <taxon>Eucarida</taxon>
        <taxon>Euphausiacea</taxon>
        <taxon>Euphausiidae</taxon>
        <taxon>Meganyctiphanes</taxon>
    </lineage>
</organism>
<comment type="caution">
    <text evidence="3">The sequence shown here is derived from an EMBL/GenBank/DDBJ whole genome shotgun (WGS) entry which is preliminary data.</text>
</comment>
<evidence type="ECO:0000313" key="5">
    <source>
        <dbReference type="Proteomes" id="UP001497623"/>
    </source>
</evidence>
<dbReference type="SUPFAM" id="SSF56436">
    <property type="entry name" value="C-type lectin-like"/>
    <property type="match status" value="2"/>
</dbReference>
<dbReference type="InterPro" id="IPR001304">
    <property type="entry name" value="C-type_lectin-like"/>
</dbReference>
<sequence length="345" mass="39525">MTVIILSTLLAVGAWASQQTVEVHLDNSDISDERGSTVWTDNHLVRHEEHLKSEIFDGSNSECEYPFEEVGNGCYFLSDIKLSFEDAQTYCNNLTHGNTHEVTLAMLDYSREEDQALLDAVTAKEISYWIGGKTEDGTHWTWLDERDINIQAPFWYWNEPNEADNQCVVAHVSTESDQRKRSYLYDNNCDDSMNFICQEGNINCPIGFRRIGNHCYFSLYYLLNLSWQGARDYCQSLSVHEGYHADLAVLGLPDQEDYHLMFNLVGGFPYISIWMGAFAETDCDYRWVDGRTLENSSIFWFFNNPGCGSQDCVYLGHDMGNNRTYLADTIGSDALPFVCQMFKNN</sequence>
<feature type="domain" description="C-type lectin" evidence="2">
    <location>
        <begin position="70"/>
        <end position="198"/>
    </location>
</feature>
<protein>
    <recommendedName>
        <fullName evidence="2">C-type lectin domain-containing protein</fullName>
    </recommendedName>
</protein>
<dbReference type="InterPro" id="IPR016187">
    <property type="entry name" value="CTDL_fold"/>
</dbReference>
<dbReference type="PANTHER" id="PTHR22802">
    <property type="entry name" value="C-TYPE LECTIN SUPERFAMILY MEMBER"/>
    <property type="match status" value="1"/>
</dbReference>
<feature type="signal peptide" evidence="1">
    <location>
        <begin position="1"/>
        <end position="16"/>
    </location>
</feature>
<dbReference type="PANTHER" id="PTHR22802:SF396">
    <property type="entry name" value="C-TYPE LECTIN DOMAIN-CONTAINING PROTEIN"/>
    <property type="match status" value="1"/>
</dbReference>
<dbReference type="EMBL" id="CAXKWB010044127">
    <property type="protein sequence ID" value="CAL4160448.1"/>
    <property type="molecule type" value="Genomic_DNA"/>
</dbReference>
<dbReference type="PROSITE" id="PS50041">
    <property type="entry name" value="C_TYPE_LECTIN_2"/>
    <property type="match status" value="2"/>
</dbReference>
<feature type="chain" id="PRO_5044714370" description="C-type lectin domain-containing protein" evidence="1">
    <location>
        <begin position="17"/>
        <end position="345"/>
    </location>
</feature>
<keyword evidence="5" id="KW-1185">Reference proteome</keyword>
<dbReference type="Pfam" id="PF00059">
    <property type="entry name" value="Lectin_C"/>
    <property type="match status" value="2"/>
</dbReference>
<evidence type="ECO:0000256" key="1">
    <source>
        <dbReference type="SAM" id="SignalP"/>
    </source>
</evidence>
<dbReference type="InterPro" id="IPR051004">
    <property type="entry name" value="DC-SIGN_domain-containing"/>
</dbReference>
<keyword evidence="1" id="KW-0732">Signal</keyword>
<name>A0AAV2S5C2_MEGNR</name>
<evidence type="ECO:0000259" key="2">
    <source>
        <dbReference type="PROSITE" id="PS50041"/>
    </source>
</evidence>
<evidence type="ECO:0000313" key="3">
    <source>
        <dbReference type="EMBL" id="CAL4160448.1"/>
    </source>
</evidence>
<dbReference type="EMBL" id="CAXKWB010044127">
    <property type="protein sequence ID" value="CAL4160449.1"/>
    <property type="molecule type" value="Genomic_DNA"/>
</dbReference>
<gene>
    <name evidence="3" type="ORF">MNOR_LOCUS32433</name>
    <name evidence="4" type="ORF">MNOR_LOCUS32434</name>
</gene>
<dbReference type="CDD" id="cd00037">
    <property type="entry name" value="CLECT"/>
    <property type="match status" value="2"/>
</dbReference>
<dbReference type="Proteomes" id="UP001497623">
    <property type="component" value="Unassembled WGS sequence"/>
</dbReference>
<reference evidence="3 5" key="1">
    <citation type="submission" date="2024-05" db="EMBL/GenBank/DDBJ databases">
        <authorList>
            <person name="Wallberg A."/>
        </authorList>
    </citation>
    <scope>NUCLEOTIDE SEQUENCE [LARGE SCALE GENOMIC DNA]</scope>
</reference>
<feature type="domain" description="C-type lectin" evidence="2">
    <location>
        <begin position="211"/>
        <end position="340"/>
    </location>
</feature>
<accession>A0AAV2S5C2</accession>
<dbReference type="Gene3D" id="3.10.100.10">
    <property type="entry name" value="Mannose-Binding Protein A, subunit A"/>
    <property type="match status" value="2"/>
</dbReference>
<dbReference type="AlphaFoldDB" id="A0AAV2S5C2"/>
<proteinExistence type="predicted"/>
<dbReference type="InterPro" id="IPR016186">
    <property type="entry name" value="C-type_lectin-like/link_sf"/>
</dbReference>
<dbReference type="SMART" id="SM00034">
    <property type="entry name" value="CLECT"/>
    <property type="match status" value="2"/>
</dbReference>